<dbReference type="EMBL" id="JACHJT010000001">
    <property type="protein sequence ID" value="MBB4931879.1"/>
    <property type="molecule type" value="Genomic_DNA"/>
</dbReference>
<reference evidence="1 2" key="1">
    <citation type="submission" date="2020-08" db="EMBL/GenBank/DDBJ databases">
        <title>Sequencing the genomes of 1000 actinobacteria strains.</title>
        <authorList>
            <person name="Klenk H.-P."/>
        </authorList>
    </citation>
    <scope>NUCLEOTIDE SEQUENCE [LARGE SCALE GENOMIC DNA]</scope>
    <source>
        <strain evidence="1 2">DSM 102030</strain>
    </source>
</reference>
<accession>A0A7W7RH56</accession>
<dbReference type="Proteomes" id="UP000523007">
    <property type="component" value="Unassembled WGS sequence"/>
</dbReference>
<dbReference type="AlphaFoldDB" id="A0A7W7RH56"/>
<gene>
    <name evidence="1" type="ORF">F4561_002699</name>
</gene>
<sequence length="135" mass="14572">MSGDVVAAIDAALVDNTVSPDAMRHAPDVPEPKPLEFERFSRELTSVIVHFERLTAQVDTTALNQACNNFAEAFRRAGEQMQAGGGLFKGFVPPQLAIFDEATAPKPLVTYEPDGESFFVPYRAGSAITMEAPGE</sequence>
<evidence type="ECO:0000313" key="1">
    <source>
        <dbReference type="EMBL" id="MBB4931879.1"/>
    </source>
</evidence>
<protein>
    <submittedName>
        <fullName evidence="1">Uncharacterized protein</fullName>
    </submittedName>
</protein>
<proteinExistence type="predicted"/>
<keyword evidence="2" id="KW-1185">Reference proteome</keyword>
<name>A0A7W7RH56_9ACTN</name>
<organism evidence="1 2">
    <name type="scientific">Lipingzhangella halophila</name>
    <dbReference type="NCBI Taxonomy" id="1783352"/>
    <lineage>
        <taxon>Bacteria</taxon>
        <taxon>Bacillati</taxon>
        <taxon>Actinomycetota</taxon>
        <taxon>Actinomycetes</taxon>
        <taxon>Streptosporangiales</taxon>
        <taxon>Nocardiopsidaceae</taxon>
        <taxon>Lipingzhangella</taxon>
    </lineage>
</organism>
<dbReference type="RefSeq" id="WP_184578762.1">
    <property type="nucleotide sequence ID" value="NZ_JACHJT010000001.1"/>
</dbReference>
<evidence type="ECO:0000313" key="2">
    <source>
        <dbReference type="Proteomes" id="UP000523007"/>
    </source>
</evidence>
<comment type="caution">
    <text evidence="1">The sequence shown here is derived from an EMBL/GenBank/DDBJ whole genome shotgun (WGS) entry which is preliminary data.</text>
</comment>